<dbReference type="EMBL" id="AM420293">
    <property type="protein sequence ID" value="CAM01841.1"/>
    <property type="molecule type" value="Genomic_DNA"/>
</dbReference>
<evidence type="ECO:0000313" key="2">
    <source>
        <dbReference type="Proteomes" id="UP000006728"/>
    </source>
</evidence>
<gene>
    <name evidence="1" type="ordered locus">SACE_2550</name>
</gene>
<proteinExistence type="predicted"/>
<dbReference type="RefSeq" id="WP_011873728.1">
    <property type="nucleotide sequence ID" value="NC_009142.1"/>
</dbReference>
<evidence type="ECO:0000313" key="1">
    <source>
        <dbReference type="EMBL" id="CAM01841.1"/>
    </source>
</evidence>
<keyword evidence="2" id="KW-1185">Reference proteome</keyword>
<name>A4FCR6_SACEN</name>
<sequence length="45" mass="4843">MVTPSTTLRVLADNTEGIQLLQDALVEVANRYDQDDHGAAEGMPS</sequence>
<dbReference type="KEGG" id="sen:SACE_2550"/>
<dbReference type="HOGENOM" id="CLU_3204918_0_0_11"/>
<dbReference type="AlphaFoldDB" id="A4FCR6"/>
<accession>A4FCR6</accession>
<dbReference type="Proteomes" id="UP000006728">
    <property type="component" value="Chromosome"/>
</dbReference>
<reference evidence="1 2" key="1">
    <citation type="journal article" date="2007" name="Nat. Biotechnol.">
        <title>Complete genome sequence of the erythromycin-producing bacterium Saccharopolyspora erythraea NRRL23338.</title>
        <authorList>
            <person name="Oliynyk M."/>
            <person name="Samborskyy M."/>
            <person name="Lester J.B."/>
            <person name="Mironenko T."/>
            <person name="Scott N."/>
            <person name="Dickens S."/>
            <person name="Haydock S.F."/>
            <person name="Leadlay P.F."/>
        </authorList>
    </citation>
    <scope>NUCLEOTIDE SEQUENCE [LARGE SCALE GENOMIC DNA]</scope>
    <source>
        <strain evidence="2">ATCC 11635 / DSM 40517 / JCM 4748 / NBRC 13426 / NCIMB 8594 / NRRL 2338</strain>
    </source>
</reference>
<protein>
    <submittedName>
        <fullName evidence="1">Uncharacterized protein</fullName>
    </submittedName>
</protein>
<organism evidence="1 2">
    <name type="scientific">Saccharopolyspora erythraea (strain ATCC 11635 / DSM 40517 / JCM 4748 / NBRC 13426 / NCIMB 8594 / NRRL 2338)</name>
    <dbReference type="NCBI Taxonomy" id="405948"/>
    <lineage>
        <taxon>Bacteria</taxon>
        <taxon>Bacillati</taxon>
        <taxon>Actinomycetota</taxon>
        <taxon>Actinomycetes</taxon>
        <taxon>Pseudonocardiales</taxon>
        <taxon>Pseudonocardiaceae</taxon>
        <taxon>Saccharopolyspora</taxon>
    </lineage>
</organism>